<dbReference type="Proteomes" id="UP000194127">
    <property type="component" value="Unassembled WGS sequence"/>
</dbReference>
<dbReference type="EMBL" id="KZ110595">
    <property type="protein sequence ID" value="OSX63243.1"/>
    <property type="molecule type" value="Genomic_DNA"/>
</dbReference>
<dbReference type="Gene3D" id="3.80.10.10">
    <property type="entry name" value="Ribonuclease Inhibitor"/>
    <property type="match status" value="1"/>
</dbReference>
<dbReference type="InterPro" id="IPR032675">
    <property type="entry name" value="LRR_dom_sf"/>
</dbReference>
<protein>
    <recommendedName>
        <fullName evidence="3">F-box domain-containing protein</fullName>
    </recommendedName>
</protein>
<dbReference type="STRING" id="670580.A0A1X6N489"/>
<evidence type="ECO:0008006" key="3">
    <source>
        <dbReference type="Google" id="ProtNLM"/>
    </source>
</evidence>
<name>A0A1X6N489_9APHY</name>
<dbReference type="OrthoDB" id="3543113at2759"/>
<dbReference type="RefSeq" id="XP_024340037.1">
    <property type="nucleotide sequence ID" value="XM_024485067.1"/>
</dbReference>
<dbReference type="AlphaFoldDB" id="A0A1X6N489"/>
<proteinExistence type="predicted"/>
<accession>A0A1X6N489</accession>
<evidence type="ECO:0000313" key="1">
    <source>
        <dbReference type="EMBL" id="OSX63243.1"/>
    </source>
</evidence>
<evidence type="ECO:0000313" key="2">
    <source>
        <dbReference type="Proteomes" id="UP000194127"/>
    </source>
</evidence>
<dbReference type="GeneID" id="36330016"/>
<keyword evidence="2" id="KW-1185">Reference proteome</keyword>
<gene>
    <name evidence="1" type="ORF">POSPLADRAFT_1139614</name>
</gene>
<organism evidence="1 2">
    <name type="scientific">Postia placenta MAD-698-R-SB12</name>
    <dbReference type="NCBI Taxonomy" id="670580"/>
    <lineage>
        <taxon>Eukaryota</taxon>
        <taxon>Fungi</taxon>
        <taxon>Dikarya</taxon>
        <taxon>Basidiomycota</taxon>
        <taxon>Agaricomycotina</taxon>
        <taxon>Agaricomycetes</taxon>
        <taxon>Polyporales</taxon>
        <taxon>Adustoporiaceae</taxon>
        <taxon>Rhodonia</taxon>
    </lineage>
</organism>
<reference evidence="1 2" key="1">
    <citation type="submission" date="2017-04" db="EMBL/GenBank/DDBJ databases">
        <title>Genome Sequence of the Model Brown-Rot Fungus Postia placenta SB12.</title>
        <authorList>
            <consortium name="DOE Joint Genome Institute"/>
            <person name="Gaskell J."/>
            <person name="Kersten P."/>
            <person name="Larrondo L.F."/>
            <person name="Canessa P."/>
            <person name="Martinez D."/>
            <person name="Hibbett D."/>
            <person name="Schmoll M."/>
            <person name="Kubicek C.P."/>
            <person name="Martinez A.T."/>
            <person name="Yadav J."/>
            <person name="Master E."/>
            <person name="Magnuson J.K."/>
            <person name="James T."/>
            <person name="Yaver D."/>
            <person name="Berka R."/>
            <person name="Labutti K."/>
            <person name="Lipzen A."/>
            <person name="Aerts A."/>
            <person name="Barry K."/>
            <person name="Henrissat B."/>
            <person name="Blanchette R."/>
            <person name="Grigoriev I."/>
            <person name="Cullen D."/>
        </authorList>
    </citation>
    <scope>NUCLEOTIDE SEQUENCE [LARGE SCALE GENOMIC DNA]</scope>
    <source>
        <strain evidence="1 2">MAD-698-R-SB12</strain>
    </source>
</reference>
<sequence length="646" mass="72781">MKKSSVGTEGNWQALRGKSCQRRLRDVERLLLAGALSPWSCARIAYVRHEIAKAVAETRQSHLSAAFYERVKDLRHSCHRTPSPTHRALVVAEIVATICQFLQEDDGESLAALARTCRALRTPALEVLWGRLKNLIPIFRLLPPDAWAFHVDEITSRRVYRLERDLVPEDFTTMAKYTPLVKTIGFNRRGDGWPSYEYDVLPAGPTQIMAQCFPQPILFPALRTLDWPRTFCTATAHHLQNPHDACEDFWACACLCIGPKLKNVVIDVSVHCRHVLEKDWNAQLMNFMTRVGTECPQLAEMDVDVTTEWGSSGILPFATEWLSSLVCRIPRLEVLRCGTVPLDGTALAHLGCSSTLKELCVLLTRDTVDSYTAISLDSGVRARFAALRALDIWTKDLAVFNDLADGNVMFPQVEAFNIEFISCPSGSDVDAFFNVLHDHFSPSRLQRLTVNTDAWSDSWSSNTVFSRACALLPLHVRRLLAFHELRQVDFNARWSVNLNDGIAEAMSQAWPHVETLRLSPQRGHWEEDEVTSTLRSLHALATNCPRLVHLDIPFQADGANIHLLPPRIKQNHPLKRLGLQWVLIDEHVSEVAALLGEIVPNISINASCLRDDEQESRWLAVKSERTPALTGSTDAELDTPFNDWDW</sequence>